<dbReference type="SUPFAM" id="SSF55073">
    <property type="entry name" value="Nucleotide cyclase"/>
    <property type="match status" value="1"/>
</dbReference>
<dbReference type="Pfam" id="PF00990">
    <property type="entry name" value="GGDEF"/>
    <property type="match status" value="1"/>
</dbReference>
<proteinExistence type="predicted"/>
<dbReference type="PANTHER" id="PTHR46663:SF4">
    <property type="entry name" value="DIGUANYLATE CYCLASE DGCT-RELATED"/>
    <property type="match status" value="1"/>
</dbReference>
<keyword evidence="4" id="KW-1185">Reference proteome</keyword>
<dbReference type="Proteomes" id="UP000076609">
    <property type="component" value="Unassembled WGS sequence"/>
</dbReference>
<evidence type="ECO:0000256" key="1">
    <source>
        <dbReference type="SAM" id="Phobius"/>
    </source>
</evidence>
<organism evidence="3 4">
    <name type="scientific">Sphingomonas hankookensis</name>
    <dbReference type="NCBI Taxonomy" id="563996"/>
    <lineage>
        <taxon>Bacteria</taxon>
        <taxon>Pseudomonadati</taxon>
        <taxon>Pseudomonadota</taxon>
        <taxon>Alphaproteobacteria</taxon>
        <taxon>Sphingomonadales</taxon>
        <taxon>Sphingomonadaceae</taxon>
        <taxon>Sphingomonas</taxon>
    </lineage>
</organism>
<feature type="domain" description="GGDEF" evidence="2">
    <location>
        <begin position="245"/>
        <end position="379"/>
    </location>
</feature>
<dbReference type="Gene3D" id="3.30.70.270">
    <property type="match status" value="1"/>
</dbReference>
<dbReference type="PROSITE" id="PS50887">
    <property type="entry name" value="GGDEF"/>
    <property type="match status" value="1"/>
</dbReference>
<dbReference type="NCBIfam" id="TIGR00254">
    <property type="entry name" value="GGDEF"/>
    <property type="match status" value="1"/>
</dbReference>
<dbReference type="InterPro" id="IPR029787">
    <property type="entry name" value="Nucleotide_cyclase"/>
</dbReference>
<name>A0ABR5YCN7_9SPHN</name>
<evidence type="ECO:0000313" key="4">
    <source>
        <dbReference type="Proteomes" id="UP000076609"/>
    </source>
</evidence>
<reference evidence="4" key="1">
    <citation type="submission" date="2016-01" db="EMBL/GenBank/DDBJ databases">
        <title>Draft genome of Chromobacterium sp. F49.</title>
        <authorList>
            <person name="Hong K.W."/>
        </authorList>
    </citation>
    <scope>NUCLEOTIDE SEQUENCE [LARGE SCALE GENOMIC DNA]</scope>
    <source>
        <strain evidence="4">CN3</strain>
    </source>
</reference>
<evidence type="ECO:0000313" key="3">
    <source>
        <dbReference type="EMBL" id="KZE15321.1"/>
    </source>
</evidence>
<dbReference type="InterPro" id="IPR043128">
    <property type="entry name" value="Rev_trsase/Diguanyl_cyclase"/>
</dbReference>
<dbReference type="RefSeq" id="WP_066689801.1">
    <property type="nucleotide sequence ID" value="NZ_CP117025.1"/>
</dbReference>
<keyword evidence="1" id="KW-0472">Membrane</keyword>
<evidence type="ECO:0000259" key="2">
    <source>
        <dbReference type="PROSITE" id="PS50887"/>
    </source>
</evidence>
<feature type="transmembrane region" description="Helical" evidence="1">
    <location>
        <begin position="104"/>
        <end position="124"/>
    </location>
</feature>
<dbReference type="InterPro" id="IPR000160">
    <property type="entry name" value="GGDEF_dom"/>
</dbReference>
<protein>
    <recommendedName>
        <fullName evidence="2">GGDEF domain-containing protein</fullName>
    </recommendedName>
</protein>
<dbReference type="PANTHER" id="PTHR46663">
    <property type="entry name" value="DIGUANYLATE CYCLASE DGCT-RELATED"/>
    <property type="match status" value="1"/>
</dbReference>
<gene>
    <name evidence="3" type="ORF">AVT10_02985</name>
</gene>
<dbReference type="EMBL" id="LQQO01000012">
    <property type="protein sequence ID" value="KZE15321.1"/>
    <property type="molecule type" value="Genomic_DNA"/>
</dbReference>
<comment type="caution">
    <text evidence="3">The sequence shown here is derived from an EMBL/GenBank/DDBJ whole genome shotgun (WGS) entry which is preliminary data.</text>
</comment>
<dbReference type="SMART" id="SM00267">
    <property type="entry name" value="GGDEF"/>
    <property type="match status" value="1"/>
</dbReference>
<feature type="transmembrane region" description="Helical" evidence="1">
    <location>
        <begin position="130"/>
        <end position="147"/>
    </location>
</feature>
<keyword evidence="1" id="KW-1133">Transmembrane helix</keyword>
<dbReference type="InterPro" id="IPR052163">
    <property type="entry name" value="DGC-Regulatory_Protein"/>
</dbReference>
<feature type="transmembrane region" description="Helical" evidence="1">
    <location>
        <begin position="66"/>
        <end position="83"/>
    </location>
</feature>
<dbReference type="CDD" id="cd01949">
    <property type="entry name" value="GGDEF"/>
    <property type="match status" value="1"/>
</dbReference>
<feature type="transmembrane region" description="Helical" evidence="1">
    <location>
        <begin position="34"/>
        <end position="60"/>
    </location>
</feature>
<sequence length="386" mass="41587">MNHQRQARLAGGNPALAWLGDPVVPVPDAARPSVYAAVLATPSVVVMAALASLMVSVTAALRTGQSIFWILVLCEIVVLGVRLRTIFRARRADSAGHVPAIDPAIRWSIAWAALQGVMAFTIALTDDKPLLIVTMAFILGLTAPICARNYAMPRLATLMVMLCDLPFKLGLAMSGDPLLWLLLPMTIPFFIGVRALLGSFGRMLSLSLQVAEQHRHLAGHDPLTGLVNRQRLDDILRGMMNAPQGSLALHCIDLDRFKPVNDRYGHAAGDRVLVEVAERLRQAAPDEALIARLGGDEFLVAVTGLTVADAGRLAERLHHALSARSYAMDDTARANVGASLGYACFPEDADTLDQLRQRADAALYAAKRSGRLRRYGPDVGRVSDAA</sequence>
<accession>A0ABR5YCN7</accession>
<feature type="transmembrane region" description="Helical" evidence="1">
    <location>
        <begin position="178"/>
        <end position="197"/>
    </location>
</feature>
<keyword evidence="1" id="KW-0812">Transmembrane</keyword>